<gene>
    <name evidence="1" type="ORF">AVEN_267719_1</name>
</gene>
<protein>
    <submittedName>
        <fullName evidence="1">Uncharacterized protein</fullName>
    </submittedName>
</protein>
<sequence>MILCAQYQIFVLGVGVCRSQWRFLAQVLEAFALCFKAQGGPQILFDVHSSTMPTENLRHWVWEESQTDLAPLASDCEKPPLVVARWNGMCVQYRLLTMY</sequence>
<organism evidence="1 2">
    <name type="scientific">Araneus ventricosus</name>
    <name type="common">Orbweaver spider</name>
    <name type="synonym">Epeira ventricosa</name>
    <dbReference type="NCBI Taxonomy" id="182803"/>
    <lineage>
        <taxon>Eukaryota</taxon>
        <taxon>Metazoa</taxon>
        <taxon>Ecdysozoa</taxon>
        <taxon>Arthropoda</taxon>
        <taxon>Chelicerata</taxon>
        <taxon>Arachnida</taxon>
        <taxon>Araneae</taxon>
        <taxon>Araneomorphae</taxon>
        <taxon>Entelegynae</taxon>
        <taxon>Araneoidea</taxon>
        <taxon>Araneidae</taxon>
        <taxon>Araneus</taxon>
    </lineage>
</organism>
<proteinExistence type="predicted"/>
<dbReference type="Proteomes" id="UP000499080">
    <property type="component" value="Unassembled WGS sequence"/>
</dbReference>
<dbReference type="EMBL" id="BGPR01000257">
    <property type="protein sequence ID" value="GBM08451.1"/>
    <property type="molecule type" value="Genomic_DNA"/>
</dbReference>
<name>A0A4Y2CVC5_ARAVE</name>
<accession>A0A4Y2CVC5</accession>
<comment type="caution">
    <text evidence="1">The sequence shown here is derived from an EMBL/GenBank/DDBJ whole genome shotgun (WGS) entry which is preliminary data.</text>
</comment>
<evidence type="ECO:0000313" key="1">
    <source>
        <dbReference type="EMBL" id="GBM08451.1"/>
    </source>
</evidence>
<evidence type="ECO:0000313" key="2">
    <source>
        <dbReference type="Proteomes" id="UP000499080"/>
    </source>
</evidence>
<reference evidence="1 2" key="1">
    <citation type="journal article" date="2019" name="Sci. Rep.">
        <title>Orb-weaving spider Araneus ventricosus genome elucidates the spidroin gene catalogue.</title>
        <authorList>
            <person name="Kono N."/>
            <person name="Nakamura H."/>
            <person name="Ohtoshi R."/>
            <person name="Moran D.A.P."/>
            <person name="Shinohara A."/>
            <person name="Yoshida Y."/>
            <person name="Fujiwara M."/>
            <person name="Mori M."/>
            <person name="Tomita M."/>
            <person name="Arakawa K."/>
        </authorList>
    </citation>
    <scope>NUCLEOTIDE SEQUENCE [LARGE SCALE GENOMIC DNA]</scope>
</reference>
<keyword evidence="2" id="KW-1185">Reference proteome</keyword>
<dbReference type="AlphaFoldDB" id="A0A4Y2CVC5"/>